<dbReference type="InterPro" id="IPR014710">
    <property type="entry name" value="RmlC-like_jellyroll"/>
</dbReference>
<keyword evidence="7" id="KW-1185">Reference proteome</keyword>
<dbReference type="InterPro" id="IPR050397">
    <property type="entry name" value="Env_Response_Regulators"/>
</dbReference>
<dbReference type="PROSITE" id="PS51063">
    <property type="entry name" value="HTH_CRP_2"/>
    <property type="match status" value="1"/>
</dbReference>
<dbReference type="InterPro" id="IPR018490">
    <property type="entry name" value="cNMP-bd_dom_sf"/>
</dbReference>
<dbReference type="SMART" id="SM00100">
    <property type="entry name" value="cNMP"/>
    <property type="match status" value="1"/>
</dbReference>
<dbReference type="RefSeq" id="WP_090270047.1">
    <property type="nucleotide sequence ID" value="NZ_FOEP01000007.1"/>
</dbReference>
<keyword evidence="3" id="KW-0804">Transcription</keyword>
<dbReference type="InterPro" id="IPR000595">
    <property type="entry name" value="cNMP-bd_dom"/>
</dbReference>
<evidence type="ECO:0000256" key="3">
    <source>
        <dbReference type="ARBA" id="ARBA00023163"/>
    </source>
</evidence>
<feature type="domain" description="HTH crp-type" evidence="5">
    <location>
        <begin position="148"/>
        <end position="221"/>
    </location>
</feature>
<evidence type="ECO:0000256" key="1">
    <source>
        <dbReference type="ARBA" id="ARBA00023015"/>
    </source>
</evidence>
<organism evidence="6 7">
    <name type="scientific">Thalassovita taeanensis</name>
    <dbReference type="NCBI Taxonomy" id="657014"/>
    <lineage>
        <taxon>Bacteria</taxon>
        <taxon>Pseudomonadati</taxon>
        <taxon>Pseudomonadota</taxon>
        <taxon>Alphaproteobacteria</taxon>
        <taxon>Rhodobacterales</taxon>
        <taxon>Roseobacteraceae</taxon>
        <taxon>Thalassovita</taxon>
    </lineage>
</organism>
<dbReference type="OrthoDB" id="3525895at2"/>
<dbReference type="SUPFAM" id="SSF51206">
    <property type="entry name" value="cAMP-binding domain-like"/>
    <property type="match status" value="1"/>
</dbReference>
<dbReference type="Pfam" id="PF00027">
    <property type="entry name" value="cNMP_binding"/>
    <property type="match status" value="1"/>
</dbReference>
<dbReference type="AlphaFoldDB" id="A0A1H9GEA6"/>
<keyword evidence="1" id="KW-0805">Transcription regulation</keyword>
<protein>
    <submittedName>
        <fullName evidence="6">cAMP-binding domain of CRP or a regulatory subunit of cAMP-dependent protein kinases</fullName>
    </submittedName>
</protein>
<dbReference type="Proteomes" id="UP000198634">
    <property type="component" value="Unassembled WGS sequence"/>
</dbReference>
<dbReference type="FunFam" id="1.10.10.10:FF:000028">
    <property type="entry name" value="Fumarate/nitrate reduction transcriptional regulator Fnr"/>
    <property type="match status" value="1"/>
</dbReference>
<dbReference type="PANTHER" id="PTHR24567:SF28">
    <property type="entry name" value="LISTERIOLYSIN REGULATORY PROTEIN"/>
    <property type="match status" value="1"/>
</dbReference>
<dbReference type="SMART" id="SM00419">
    <property type="entry name" value="HTH_CRP"/>
    <property type="match status" value="1"/>
</dbReference>
<evidence type="ECO:0000259" key="4">
    <source>
        <dbReference type="PROSITE" id="PS50042"/>
    </source>
</evidence>
<dbReference type="PRINTS" id="PR00034">
    <property type="entry name" value="HTHCRP"/>
</dbReference>
<evidence type="ECO:0000313" key="6">
    <source>
        <dbReference type="EMBL" id="SEQ48363.1"/>
    </source>
</evidence>
<evidence type="ECO:0000313" key="7">
    <source>
        <dbReference type="Proteomes" id="UP000198634"/>
    </source>
</evidence>
<name>A0A1H9GEA6_9RHOB</name>
<evidence type="ECO:0000256" key="2">
    <source>
        <dbReference type="ARBA" id="ARBA00023125"/>
    </source>
</evidence>
<dbReference type="InterPro" id="IPR012318">
    <property type="entry name" value="HTH_CRP"/>
</dbReference>
<keyword evidence="6" id="KW-0808">Transferase</keyword>
<dbReference type="GO" id="GO:0003677">
    <property type="term" value="F:DNA binding"/>
    <property type="evidence" value="ECO:0007669"/>
    <property type="project" value="UniProtKB-KW"/>
</dbReference>
<evidence type="ECO:0000259" key="5">
    <source>
        <dbReference type="PROSITE" id="PS51063"/>
    </source>
</evidence>
<dbReference type="GO" id="GO:0005829">
    <property type="term" value="C:cytosol"/>
    <property type="evidence" value="ECO:0007669"/>
    <property type="project" value="TreeGrafter"/>
</dbReference>
<dbReference type="CDD" id="cd00092">
    <property type="entry name" value="HTH_CRP"/>
    <property type="match status" value="1"/>
</dbReference>
<dbReference type="PANTHER" id="PTHR24567">
    <property type="entry name" value="CRP FAMILY TRANSCRIPTIONAL REGULATORY PROTEIN"/>
    <property type="match status" value="1"/>
</dbReference>
<dbReference type="EMBL" id="FOEP01000007">
    <property type="protein sequence ID" value="SEQ48363.1"/>
    <property type="molecule type" value="Genomic_DNA"/>
</dbReference>
<dbReference type="Gene3D" id="2.60.120.10">
    <property type="entry name" value="Jelly Rolls"/>
    <property type="match status" value="1"/>
</dbReference>
<reference evidence="6 7" key="1">
    <citation type="submission" date="2016-10" db="EMBL/GenBank/DDBJ databases">
        <authorList>
            <person name="de Groot N.N."/>
        </authorList>
    </citation>
    <scope>NUCLEOTIDE SEQUENCE [LARGE SCALE GENOMIC DNA]</scope>
    <source>
        <strain evidence="6 7">DSM 22007</strain>
    </source>
</reference>
<feature type="domain" description="Cyclic nucleotide-binding" evidence="4">
    <location>
        <begin position="14"/>
        <end position="99"/>
    </location>
</feature>
<gene>
    <name evidence="6" type="ORF">SAMN04488092_107142</name>
</gene>
<keyword evidence="6" id="KW-0418">Kinase</keyword>
<dbReference type="GO" id="GO:0016301">
    <property type="term" value="F:kinase activity"/>
    <property type="evidence" value="ECO:0007669"/>
    <property type="project" value="UniProtKB-KW"/>
</dbReference>
<dbReference type="InterPro" id="IPR036388">
    <property type="entry name" value="WH-like_DNA-bd_sf"/>
</dbReference>
<dbReference type="Gene3D" id="1.10.10.10">
    <property type="entry name" value="Winged helix-like DNA-binding domain superfamily/Winged helix DNA-binding domain"/>
    <property type="match status" value="1"/>
</dbReference>
<dbReference type="PROSITE" id="PS50042">
    <property type="entry name" value="CNMP_BINDING_3"/>
    <property type="match status" value="1"/>
</dbReference>
<dbReference type="InterPro" id="IPR036390">
    <property type="entry name" value="WH_DNA-bd_sf"/>
</dbReference>
<accession>A0A1H9GEA6</accession>
<proteinExistence type="predicted"/>
<sequence>MPKLDPSLLSPLPPFSRLPRDQISQILDHATAKRFDAGVAIFDEGDAADRFFLLLDGYVRVVRLTPAGEQVIALHIPSGQLFGIAKALQRTTYPATAMTAVESVVLCWPSRLWDGFVTNYDGFATETYKTVGDRLGEMHNRIAEMATLHVEQRIANALLRLINQTGRKTEHGIEIDFPITRQDISEMTGTTLHTVSRLLSAWQKDGIVESRRKHIVVKDPHRLVILTDS</sequence>
<dbReference type="SUPFAM" id="SSF46785">
    <property type="entry name" value="Winged helix' DNA-binding domain"/>
    <property type="match status" value="1"/>
</dbReference>
<dbReference type="STRING" id="657014.SAMN04488092_107142"/>
<dbReference type="CDD" id="cd00038">
    <property type="entry name" value="CAP_ED"/>
    <property type="match status" value="1"/>
</dbReference>
<dbReference type="GO" id="GO:0003700">
    <property type="term" value="F:DNA-binding transcription factor activity"/>
    <property type="evidence" value="ECO:0007669"/>
    <property type="project" value="TreeGrafter"/>
</dbReference>
<dbReference type="Pfam" id="PF13545">
    <property type="entry name" value="HTH_Crp_2"/>
    <property type="match status" value="1"/>
</dbReference>
<keyword evidence="2" id="KW-0238">DNA-binding</keyword>